<feature type="domain" description="Gamma tubulin complex component C-terminal" evidence="7">
    <location>
        <begin position="805"/>
        <end position="1074"/>
    </location>
</feature>
<evidence type="ECO:0000256" key="1">
    <source>
        <dbReference type="ARBA" id="ARBA00004245"/>
    </source>
</evidence>
<evidence type="ECO:0000259" key="7">
    <source>
        <dbReference type="Pfam" id="PF04130"/>
    </source>
</evidence>
<dbReference type="InterPro" id="IPR042241">
    <property type="entry name" value="GCP_C_sf"/>
</dbReference>
<feature type="compositionally biased region" description="Low complexity" evidence="6">
    <location>
        <begin position="36"/>
        <end position="54"/>
    </location>
</feature>
<evidence type="ECO:0000256" key="6">
    <source>
        <dbReference type="SAM" id="MobiDB-lite"/>
    </source>
</evidence>
<proteinExistence type="inferred from homology"/>
<keyword evidence="5" id="KW-0206">Cytoskeleton</keyword>
<keyword evidence="4" id="KW-0493">Microtubule</keyword>
<dbReference type="InterPro" id="IPR041470">
    <property type="entry name" value="GCP_N"/>
</dbReference>
<evidence type="ECO:0000256" key="3">
    <source>
        <dbReference type="ARBA" id="ARBA00022490"/>
    </source>
</evidence>
<dbReference type="Pfam" id="PF04130">
    <property type="entry name" value="GCP_C_terminal"/>
    <property type="match status" value="1"/>
</dbReference>
<feature type="compositionally biased region" description="Basic and acidic residues" evidence="6">
    <location>
        <begin position="1"/>
        <end position="11"/>
    </location>
</feature>
<feature type="region of interest" description="Disordered" evidence="6">
    <location>
        <begin position="287"/>
        <end position="306"/>
    </location>
</feature>
<evidence type="ECO:0000256" key="5">
    <source>
        <dbReference type="ARBA" id="ARBA00023212"/>
    </source>
</evidence>
<comment type="caution">
    <text evidence="9">The sequence shown here is derived from an EMBL/GenBank/DDBJ whole genome shotgun (WGS) entry which is preliminary data.</text>
</comment>
<comment type="subcellular location">
    <subcellularLocation>
        <location evidence="1">Cytoplasm</location>
        <location evidence="1">Cytoskeleton</location>
    </subcellularLocation>
</comment>
<feature type="compositionally biased region" description="Polar residues" evidence="6">
    <location>
        <begin position="294"/>
        <end position="306"/>
    </location>
</feature>
<feature type="region of interest" description="Disordered" evidence="6">
    <location>
        <begin position="241"/>
        <end position="271"/>
    </location>
</feature>
<sequence length="1174" mass="131450">MIPSGSHDRPNSRASQRPVSSLSQYPNRPGSSQGIASLARPLSSLSTLRPTSRASTHRPKSRQQRITSGRLLPLCQSLVNNVSGIEVEGIHDGEGEEEKLNRESRKRELVEFAVKNLSVEGATLSKASITLDMEKIDSMIRGHAEKARIRSRDTYAEALETCFKQVKYQVAQDKDLDAEIKESRLSAHLQFLLALSSPPSPSTLSYAFVYLDSLANPPPPSDSDELTWKKILEEEPFEGEHWIGVPGGIPLPKRRRDDDEGSNSTSSLSSLDSDDIELDIGALPSASIDDGQLATPSSQLLPRSQSGLSEKPLYTTYAYRKEVENLKTKQYWREDWKIDGDLEDVIHRRGTFDIGNASTLGPTLQRILPPSSSPNAKSSDLPMEIMVSMERYIYEQDAVREVLMALQGRRNILFDWIDNRFATTKTTPRFLHLSLASQHSILATFCNTCTTLQQLRSFTSSIMNRYQDLQNFNTRKRAGRITRTLEAFADAVDAEIRHLERWCADREEMMIKALAGALPDSNDGLVVSMLNTEKSLRDTFEESFDVLLFVALELASDEAPENWELPNRSPSTTTALLLNILFDAAQQRLEQGDRVTADTLMRVFVRSAEVVWNMVGRWMKNGFELGGAGIGTKRELEEEFFIESNELGYEMGVVGLLDPDFWADAYGLRDDGSGTSDGGVGAVNNGQKGIPTFLQHVALPVLEAGKSVGLLKALDLDVGALKTQSEADVLNGWKWSSFRGLVAANNTLSVQHTFGNERVVDGLRLFSVSVDQLSQLIYGYVTPYCGAAGTLIARAIVEECDFWYHLHAIEGLYLMRRGDVISDFADVLFARMDAKQNWNDFHFLNTAFADVVELSRSDSKGSRLWVQLPLVRFSYRGSGIKDKSISRTMKAIDGLILEYAIPFPLTYVFTPRNLQVYGDIFVFLFQIRRAKDVLEKILVRGERGKSDAKAGLKAFYAVRSRLSWFIKTSALLNFFTTNVIYTQVEMFHEELKQPRSLDHMIQLHAEHLKKIQGRCLLQPKTAVLYQTIMSILDMAVSFSDTFISFSGDTTMTHDISSRSVVIKHRSRRQRRRQKNVIGLAHSISWSPDSTDESENEVEFDLEEGNTRASSFAVSMSAHSSPEGEDYFNRIQRMSNELDSHVRFVRRGVETLAGGTGDAAAAFGVLAFVLEDWDL</sequence>
<dbReference type="eggNOG" id="KOG4344">
    <property type="taxonomic scope" value="Eukaryota"/>
</dbReference>
<organism evidence="9 10">
    <name type="scientific">Moniliophthora roreri</name>
    <name type="common">Frosty pod rot fungus</name>
    <name type="synonym">Monilia roreri</name>
    <dbReference type="NCBI Taxonomy" id="221103"/>
    <lineage>
        <taxon>Eukaryota</taxon>
        <taxon>Fungi</taxon>
        <taxon>Dikarya</taxon>
        <taxon>Basidiomycota</taxon>
        <taxon>Agaricomycotina</taxon>
        <taxon>Agaricomycetes</taxon>
        <taxon>Agaricomycetidae</taxon>
        <taxon>Agaricales</taxon>
        <taxon>Marasmiineae</taxon>
        <taxon>Marasmiaceae</taxon>
        <taxon>Moniliophthora</taxon>
    </lineage>
</organism>
<dbReference type="GO" id="GO:0005816">
    <property type="term" value="C:spindle pole body"/>
    <property type="evidence" value="ECO:0007669"/>
    <property type="project" value="UniProtKB-ARBA"/>
</dbReference>
<feature type="domain" description="Gamma tubulin complex component protein N-terminal" evidence="8">
    <location>
        <begin position="399"/>
        <end position="722"/>
    </location>
</feature>
<dbReference type="GO" id="GO:0051225">
    <property type="term" value="P:spindle assembly"/>
    <property type="evidence" value="ECO:0007669"/>
    <property type="project" value="TreeGrafter"/>
</dbReference>
<dbReference type="Proteomes" id="UP000054988">
    <property type="component" value="Unassembled WGS sequence"/>
</dbReference>
<comment type="similarity">
    <text evidence="2">Belongs to the TUBGCP family.</text>
</comment>
<evidence type="ECO:0000256" key="4">
    <source>
        <dbReference type="ARBA" id="ARBA00022701"/>
    </source>
</evidence>
<keyword evidence="3" id="KW-0963">Cytoplasm</keyword>
<dbReference type="GO" id="GO:0000278">
    <property type="term" value="P:mitotic cell cycle"/>
    <property type="evidence" value="ECO:0007669"/>
    <property type="project" value="TreeGrafter"/>
</dbReference>
<dbReference type="PANTHER" id="PTHR19302:SF33">
    <property type="entry name" value="GAMMA-TUBULIN COMPLEX COMPONENT 5"/>
    <property type="match status" value="1"/>
</dbReference>
<reference evidence="9 10" key="1">
    <citation type="submission" date="2015-12" db="EMBL/GenBank/DDBJ databases">
        <title>Draft genome sequence of Moniliophthora roreri, the causal agent of frosty pod rot of cacao.</title>
        <authorList>
            <person name="Aime M.C."/>
            <person name="Diaz-Valderrama J.R."/>
            <person name="Kijpornyongpan T."/>
            <person name="Phillips-Mora W."/>
        </authorList>
    </citation>
    <scope>NUCLEOTIDE SEQUENCE [LARGE SCALE GENOMIC DNA]</scope>
    <source>
        <strain evidence="9 10">MCA 2952</strain>
    </source>
</reference>
<gene>
    <name evidence="9" type="ORF">WG66_9086</name>
</gene>
<feature type="compositionally biased region" description="Polar residues" evidence="6">
    <location>
        <begin position="12"/>
        <end position="35"/>
    </location>
</feature>
<dbReference type="GO" id="GO:0043015">
    <property type="term" value="F:gamma-tubulin binding"/>
    <property type="evidence" value="ECO:0007669"/>
    <property type="project" value="InterPro"/>
</dbReference>
<evidence type="ECO:0000313" key="10">
    <source>
        <dbReference type="Proteomes" id="UP000054988"/>
    </source>
</evidence>
<dbReference type="GO" id="GO:0005874">
    <property type="term" value="C:microtubule"/>
    <property type="evidence" value="ECO:0007669"/>
    <property type="project" value="UniProtKB-KW"/>
</dbReference>
<dbReference type="Pfam" id="PF17681">
    <property type="entry name" value="GCP_N_terminal"/>
    <property type="match status" value="1"/>
</dbReference>
<feature type="region of interest" description="Disordered" evidence="6">
    <location>
        <begin position="1"/>
        <end position="67"/>
    </location>
</feature>
<protein>
    <recommendedName>
        <fullName evidence="11">Spindle pole body component</fullName>
    </recommendedName>
</protein>
<dbReference type="EMBL" id="LATX01001768">
    <property type="protein sequence ID" value="KTB38389.1"/>
    <property type="molecule type" value="Genomic_DNA"/>
</dbReference>
<dbReference type="GO" id="GO:0007020">
    <property type="term" value="P:microtubule nucleation"/>
    <property type="evidence" value="ECO:0007669"/>
    <property type="project" value="InterPro"/>
</dbReference>
<dbReference type="GO" id="GO:0000930">
    <property type="term" value="C:gamma-tubulin complex"/>
    <property type="evidence" value="ECO:0007669"/>
    <property type="project" value="TreeGrafter"/>
</dbReference>
<dbReference type="GO" id="GO:0051321">
    <property type="term" value="P:meiotic cell cycle"/>
    <property type="evidence" value="ECO:0007669"/>
    <property type="project" value="TreeGrafter"/>
</dbReference>
<feature type="compositionally biased region" description="Low complexity" evidence="6">
    <location>
        <begin position="262"/>
        <end position="271"/>
    </location>
</feature>
<dbReference type="PANTHER" id="PTHR19302">
    <property type="entry name" value="GAMMA TUBULIN COMPLEX PROTEIN"/>
    <property type="match status" value="1"/>
</dbReference>
<evidence type="ECO:0008006" key="11">
    <source>
        <dbReference type="Google" id="ProtNLM"/>
    </source>
</evidence>
<dbReference type="Gene3D" id="1.20.120.1900">
    <property type="entry name" value="Gamma-tubulin complex, C-terminal domain"/>
    <property type="match status" value="1"/>
</dbReference>
<evidence type="ECO:0000256" key="2">
    <source>
        <dbReference type="ARBA" id="ARBA00010337"/>
    </source>
</evidence>
<accession>A0A0W0FQ93</accession>
<name>A0A0W0FQ93_MONRR</name>
<dbReference type="GO" id="GO:0000922">
    <property type="term" value="C:spindle pole"/>
    <property type="evidence" value="ECO:0007669"/>
    <property type="project" value="InterPro"/>
</dbReference>
<dbReference type="InterPro" id="IPR007259">
    <property type="entry name" value="GCP"/>
</dbReference>
<evidence type="ECO:0000313" key="9">
    <source>
        <dbReference type="EMBL" id="KTB38389.1"/>
    </source>
</evidence>
<evidence type="ECO:0000259" key="8">
    <source>
        <dbReference type="Pfam" id="PF17681"/>
    </source>
</evidence>
<dbReference type="GO" id="GO:0031122">
    <property type="term" value="P:cytoplasmic microtubule organization"/>
    <property type="evidence" value="ECO:0007669"/>
    <property type="project" value="TreeGrafter"/>
</dbReference>
<dbReference type="AlphaFoldDB" id="A0A0W0FQ93"/>
<dbReference type="GO" id="GO:0051011">
    <property type="term" value="F:microtubule minus-end binding"/>
    <property type="evidence" value="ECO:0007669"/>
    <property type="project" value="TreeGrafter"/>
</dbReference>
<dbReference type="InterPro" id="IPR040457">
    <property type="entry name" value="GCP_C"/>
</dbReference>